<dbReference type="SMART" id="SM00749">
    <property type="entry name" value="BON"/>
    <property type="match status" value="2"/>
</dbReference>
<evidence type="ECO:0000313" key="4">
    <source>
        <dbReference type="Proteomes" id="UP000037507"/>
    </source>
</evidence>
<evidence type="ECO:0000256" key="1">
    <source>
        <dbReference type="SAM" id="SignalP"/>
    </source>
</evidence>
<dbReference type="Gene3D" id="3.30.1340.30">
    <property type="match status" value="2"/>
</dbReference>
<dbReference type="PANTHER" id="PTHR34606">
    <property type="entry name" value="BON DOMAIN-CONTAINING PROTEIN"/>
    <property type="match status" value="1"/>
</dbReference>
<sequence length="196" mass="21040">MRRLNKRMTSLVMASAITGVLAASLVACGKSADNNAPSPDAKSSLGNELDDALITTRVKSALMTDLKFKNYDIKVETRKGEVLLSGFVDNQAELDEALRVTRTIEGVKSVQNNVAIKGASSSAGEKLDDSIITGKVKAALLKDSSIHSMDIAVVTRNEEVQLSGFVNSQEQMDKAVRTASAVEGVRKVNNEMKIKK</sequence>
<feature type="domain" description="BON" evidence="2">
    <location>
        <begin position="128"/>
        <end position="196"/>
    </location>
</feature>
<organism evidence="3 4">
    <name type="scientific">Limnohabitans planktonicus II-D5</name>
    <dbReference type="NCBI Taxonomy" id="1293045"/>
    <lineage>
        <taxon>Bacteria</taxon>
        <taxon>Pseudomonadati</taxon>
        <taxon>Pseudomonadota</taxon>
        <taxon>Betaproteobacteria</taxon>
        <taxon>Burkholderiales</taxon>
        <taxon>Comamonadaceae</taxon>
        <taxon>Limnohabitans</taxon>
    </lineage>
</organism>
<dbReference type="InterPro" id="IPR007055">
    <property type="entry name" value="BON_dom"/>
</dbReference>
<dbReference type="Pfam" id="PF04972">
    <property type="entry name" value="BON"/>
    <property type="match status" value="2"/>
</dbReference>
<reference evidence="3" key="1">
    <citation type="submission" date="2017-04" db="EMBL/GenBank/DDBJ databases">
        <title>Unexpected and diverse lifestyles within the genus Limnohabitans.</title>
        <authorList>
            <person name="Kasalicky V."/>
            <person name="Mehrshad M."/>
            <person name="Andrei S.-A."/>
            <person name="Salcher M."/>
            <person name="Kratochvilova H."/>
            <person name="Simek K."/>
            <person name="Ghai R."/>
        </authorList>
    </citation>
    <scope>NUCLEOTIDE SEQUENCE [LARGE SCALE GENOMIC DNA]</scope>
    <source>
        <strain evidence="3">II-D5</strain>
    </source>
</reference>
<dbReference type="EMBL" id="LFYT02000001">
    <property type="protein sequence ID" value="PVE44753.1"/>
    <property type="molecule type" value="Genomic_DNA"/>
</dbReference>
<dbReference type="PROSITE" id="PS50914">
    <property type="entry name" value="BON"/>
    <property type="match status" value="2"/>
</dbReference>
<gene>
    <name evidence="3" type="ORF">H663_001720</name>
</gene>
<feature type="chain" id="PRO_5015650760" evidence="1">
    <location>
        <begin position="23"/>
        <end position="196"/>
    </location>
</feature>
<dbReference type="PROSITE" id="PS51257">
    <property type="entry name" value="PROKAR_LIPOPROTEIN"/>
    <property type="match status" value="1"/>
</dbReference>
<comment type="caution">
    <text evidence="3">The sequence shown here is derived from an EMBL/GenBank/DDBJ whole genome shotgun (WGS) entry which is preliminary data.</text>
</comment>
<keyword evidence="4" id="KW-1185">Reference proteome</keyword>
<feature type="domain" description="BON" evidence="2">
    <location>
        <begin position="50"/>
        <end position="118"/>
    </location>
</feature>
<accession>A0A2T7UJA1</accession>
<evidence type="ECO:0000259" key="2">
    <source>
        <dbReference type="PROSITE" id="PS50914"/>
    </source>
</evidence>
<dbReference type="InterPro" id="IPR014004">
    <property type="entry name" value="Transpt-assoc_nodulatn_dom_bac"/>
</dbReference>
<dbReference type="InterPro" id="IPR051686">
    <property type="entry name" value="Lipoprotein_DolP"/>
</dbReference>
<dbReference type="PANTHER" id="PTHR34606:SF16">
    <property type="entry name" value="BON DOMAIN-CONTAINING PROTEIN"/>
    <property type="match status" value="1"/>
</dbReference>
<name>A0A2T7UJA1_9BURK</name>
<proteinExistence type="predicted"/>
<dbReference type="STRING" id="1293045.H663_16320"/>
<protein>
    <submittedName>
        <fullName evidence="3">BON domain-containing protein</fullName>
    </submittedName>
</protein>
<feature type="signal peptide" evidence="1">
    <location>
        <begin position="1"/>
        <end position="22"/>
    </location>
</feature>
<keyword evidence="1" id="KW-0732">Signal</keyword>
<dbReference type="AlphaFoldDB" id="A0A2T7UJA1"/>
<dbReference type="Proteomes" id="UP000037507">
    <property type="component" value="Unassembled WGS sequence"/>
</dbReference>
<evidence type="ECO:0000313" key="3">
    <source>
        <dbReference type="EMBL" id="PVE44753.1"/>
    </source>
</evidence>